<dbReference type="Gene3D" id="3.30.70.100">
    <property type="match status" value="1"/>
</dbReference>
<keyword evidence="2" id="KW-1185">Reference proteome</keyword>
<dbReference type="RefSeq" id="WP_282300574.1">
    <property type="nucleotide sequence ID" value="NZ_CP124616.1"/>
</dbReference>
<gene>
    <name evidence="1" type="ORF">QF118_18830</name>
</gene>
<name>A0ABY8QH31_9RHOB</name>
<accession>A0ABY8QH31</accession>
<dbReference type="SUPFAM" id="SSF54909">
    <property type="entry name" value="Dimeric alpha+beta barrel"/>
    <property type="match status" value="1"/>
</dbReference>
<protein>
    <recommendedName>
        <fullName evidence="3">ABM domain-containing protein</fullName>
    </recommendedName>
</protein>
<dbReference type="Proteomes" id="UP001241605">
    <property type="component" value="Chromosome"/>
</dbReference>
<proteinExistence type="predicted"/>
<reference evidence="1 2" key="1">
    <citation type="submission" date="2023-05" db="EMBL/GenBank/DDBJ databases">
        <title>YMD87, complete Genome.</title>
        <authorList>
            <person name="Zhang J."/>
            <person name="Xu X."/>
        </authorList>
    </citation>
    <scope>NUCLEOTIDE SEQUENCE [LARGE SCALE GENOMIC DNA]</scope>
    <source>
        <strain evidence="1 2">YMD87</strain>
    </source>
</reference>
<sequence length="90" mass="10213">MGPTLVPLWNAFPNLLELRVLREVESDDPESPFPLVMAMKFETRDHIEEALASPTRWESKETSKKLFEMFDGGVIHTVFAADQFDPMSGS</sequence>
<organism evidence="1 2">
    <name type="scientific">Tropicibacter oceani</name>
    <dbReference type="NCBI Taxonomy" id="3058420"/>
    <lineage>
        <taxon>Bacteria</taxon>
        <taxon>Pseudomonadati</taxon>
        <taxon>Pseudomonadota</taxon>
        <taxon>Alphaproteobacteria</taxon>
        <taxon>Rhodobacterales</taxon>
        <taxon>Roseobacteraceae</taxon>
        <taxon>Tropicibacter</taxon>
    </lineage>
</organism>
<dbReference type="EMBL" id="CP124616">
    <property type="protein sequence ID" value="WGW03944.1"/>
    <property type="molecule type" value="Genomic_DNA"/>
</dbReference>
<evidence type="ECO:0008006" key="3">
    <source>
        <dbReference type="Google" id="ProtNLM"/>
    </source>
</evidence>
<evidence type="ECO:0000313" key="2">
    <source>
        <dbReference type="Proteomes" id="UP001241605"/>
    </source>
</evidence>
<evidence type="ECO:0000313" key="1">
    <source>
        <dbReference type="EMBL" id="WGW03944.1"/>
    </source>
</evidence>
<dbReference type="InterPro" id="IPR011008">
    <property type="entry name" value="Dimeric_a/b-barrel"/>
</dbReference>